<proteinExistence type="predicted"/>
<dbReference type="Ensembl" id="ENSNVIT00000023986.1">
    <property type="protein sequence ID" value="ENSNVIP00000020591.1"/>
    <property type="gene ID" value="ENSNVIG00000016145.1"/>
</dbReference>
<evidence type="ECO:0000256" key="1">
    <source>
        <dbReference type="ARBA" id="ARBA00022741"/>
    </source>
</evidence>
<dbReference type="GO" id="GO:0003924">
    <property type="term" value="F:GTPase activity"/>
    <property type="evidence" value="ECO:0007669"/>
    <property type="project" value="InterPro"/>
</dbReference>
<reference evidence="5" key="1">
    <citation type="submission" date="2025-08" db="UniProtKB">
        <authorList>
            <consortium name="Ensembl"/>
        </authorList>
    </citation>
    <scope>IDENTIFICATION</scope>
</reference>
<dbReference type="SMART" id="SM00177">
    <property type="entry name" value="ARF"/>
    <property type="match status" value="1"/>
</dbReference>
<evidence type="ECO:0008006" key="7">
    <source>
        <dbReference type="Google" id="ProtNLM"/>
    </source>
</evidence>
<protein>
    <recommendedName>
        <fullName evidence="7">ADP-ribosylation factor-like protein 16</fullName>
    </recommendedName>
</protein>
<organism evidence="5 6">
    <name type="scientific">Neovison vison</name>
    <name type="common">American mink</name>
    <name type="synonym">Mustela vison</name>
    <dbReference type="NCBI Taxonomy" id="452646"/>
    <lineage>
        <taxon>Eukaryota</taxon>
        <taxon>Metazoa</taxon>
        <taxon>Chordata</taxon>
        <taxon>Craniata</taxon>
        <taxon>Vertebrata</taxon>
        <taxon>Euteleostomi</taxon>
        <taxon>Mammalia</taxon>
        <taxon>Eutheria</taxon>
        <taxon>Laurasiatheria</taxon>
        <taxon>Carnivora</taxon>
        <taxon>Caniformia</taxon>
        <taxon>Musteloidea</taxon>
        <taxon>Mustelidae</taxon>
        <taxon>Mustelinae</taxon>
        <taxon>Neogale</taxon>
    </lineage>
</organism>
<feature type="binding site" evidence="3">
    <location>
        <begin position="231"/>
        <end position="234"/>
    </location>
    <ligand>
        <name>GTP</name>
        <dbReference type="ChEBI" id="CHEBI:37565"/>
    </ligand>
</feature>
<dbReference type="PANTHER" id="PTHR46688:SF1">
    <property type="entry name" value="ADP-RIBOSYLATION FACTOR-LIKE PROTEIN 16"/>
    <property type="match status" value="1"/>
</dbReference>
<keyword evidence="6" id="KW-1185">Reference proteome</keyword>
<accession>A0A8C7BP51</accession>
<dbReference type="GO" id="GO:0005525">
    <property type="term" value="F:GTP binding"/>
    <property type="evidence" value="ECO:0007669"/>
    <property type="project" value="UniProtKB-KW"/>
</dbReference>
<keyword evidence="1 3" id="KW-0547">Nucleotide-binding</keyword>
<dbReference type="GeneTree" id="ENSGT00730000111327"/>
<evidence type="ECO:0000256" key="4">
    <source>
        <dbReference type="SAM" id="MobiDB-lite"/>
    </source>
</evidence>
<dbReference type="SUPFAM" id="SSF52540">
    <property type="entry name" value="P-loop containing nucleoside triphosphate hydrolases"/>
    <property type="match status" value="1"/>
</dbReference>
<evidence type="ECO:0000313" key="6">
    <source>
        <dbReference type="Proteomes" id="UP000694425"/>
    </source>
</evidence>
<dbReference type="PROSITE" id="PS51417">
    <property type="entry name" value="ARF"/>
    <property type="match status" value="1"/>
</dbReference>
<keyword evidence="2 3" id="KW-0342">GTP-binding</keyword>
<reference evidence="5" key="2">
    <citation type="submission" date="2025-09" db="UniProtKB">
        <authorList>
            <consortium name="Ensembl"/>
        </authorList>
    </citation>
    <scope>IDENTIFICATION</scope>
</reference>
<sequence>MPAQLSSGDGKGDLGDPPPTRPTVGLRAPAGAAGGFQGRSSSGASCLPGPGCGGRGWAPGGAPSARPAPLVALLPLRAPEATPTDGGRSCGRSPLWGIGPGPLEAASALLAGDCRVSALENGHRGVRTSVEGGARSSPGVPSGEALGQSCSGAFPQVGTDLTDIVVPRRITVRELGGCMGPIWPSYYGSCRCLLFMVDAANPTQLSASCVQLLGLLSAEELAGASVLILFNKIDLPCYMTVEEMKSLMRLPDIIASARQNVSTVEISARRGTGLAAVLRWLQDTHRADG</sequence>
<dbReference type="InterPro" id="IPR006689">
    <property type="entry name" value="Small_GTPase_ARF/SAR"/>
</dbReference>
<dbReference type="Gene3D" id="3.40.50.300">
    <property type="entry name" value="P-loop containing nucleotide triphosphate hydrolases"/>
    <property type="match status" value="1"/>
</dbReference>
<evidence type="ECO:0000256" key="3">
    <source>
        <dbReference type="PIRSR" id="PIRSR606689-1"/>
    </source>
</evidence>
<dbReference type="PANTHER" id="PTHR46688">
    <property type="entry name" value="ADP-RIBOSYLATION FACTOR-LIKE PROTEIN 16"/>
    <property type="match status" value="1"/>
</dbReference>
<name>A0A8C7BP51_NEOVI</name>
<evidence type="ECO:0000256" key="2">
    <source>
        <dbReference type="ARBA" id="ARBA00023134"/>
    </source>
</evidence>
<evidence type="ECO:0000313" key="5">
    <source>
        <dbReference type="Ensembl" id="ENSNVIP00000020591.1"/>
    </source>
</evidence>
<dbReference type="AlphaFoldDB" id="A0A8C7BP51"/>
<feature type="region of interest" description="Disordered" evidence="4">
    <location>
        <begin position="1"/>
        <end position="43"/>
    </location>
</feature>
<dbReference type="Proteomes" id="UP000694425">
    <property type="component" value="Unplaced"/>
</dbReference>
<dbReference type="InterPro" id="IPR027417">
    <property type="entry name" value="P-loop_NTPase"/>
</dbReference>
<feature type="binding site" evidence="3">
    <location>
        <position position="177"/>
    </location>
    <ligand>
        <name>GTP</name>
        <dbReference type="ChEBI" id="CHEBI:37565"/>
    </ligand>
</feature>
<dbReference type="Pfam" id="PF00025">
    <property type="entry name" value="Arf"/>
    <property type="match status" value="1"/>
</dbReference>